<proteinExistence type="inferred from homology"/>
<sequence length="583" mass="65986">MKYSSIPLAQTVVAQCKKNGISNIVISPGSRNAPLTISFSEDSFFTCYSIVDERCAAFFALGMAQNLKKPVAVVCTSGSALLNYYPAVTEAFYSEIPLVVISADRPSYKIDVGDGQTIRQDDVFHRHIGYSANLKQDVSHATDRILRYRPQWLEDKEINALQEQIQGFNDVELQRALQVAQQEFLPIHINVPFEEPLYNFVDEATVSPISDFLPEKKRCAIALDSFKEIWRNASRKMVLVGVNDPDLVEQGLLDALASDPSVMVFTECTSNLHHPNFFNSIDALVAPIELSENKGALFRSLQPEILLTFGGLIVSKKIKAFLREYGPKYHWHVGEKRANDTFFCLDSHIKRPINSVLSEFYSEHNYQESTYFAFWNTIRLGYLEKRTTYLKQVPFSDFTVFNSVLSHIPGKYQLQLANSSTVRYAQLFDIDESVQVFCNRGTSGIDGSTSTAIGASMYNKNPTLLITGDLSFFYDSNALWNNYIRKDFRIILVNNSGGGIFRILPGKEDSENFERFFETKHELNASALCKMFGFDYRSAADDTSLQEGLTGFFEGSETPILLEIHTPRLLNNKILMDYFHFIS</sequence>
<dbReference type="InterPro" id="IPR004433">
    <property type="entry name" value="MenaQ_synth_MenD"/>
</dbReference>
<feature type="domain" description="Thiamine pyrophosphate enzyme TPP-binding" evidence="7">
    <location>
        <begin position="421"/>
        <end position="563"/>
    </location>
</feature>
<dbReference type="InterPro" id="IPR012001">
    <property type="entry name" value="Thiamin_PyroP_enz_TPP-bd_dom"/>
</dbReference>
<dbReference type="CDD" id="cd07037">
    <property type="entry name" value="TPP_PYR_MenD"/>
    <property type="match status" value="1"/>
</dbReference>
<dbReference type="Gene3D" id="3.40.50.970">
    <property type="match status" value="2"/>
</dbReference>
<organism evidence="9 10">
    <name type="scientific">Maribacter chungangensis</name>
    <dbReference type="NCBI Taxonomy" id="1069117"/>
    <lineage>
        <taxon>Bacteria</taxon>
        <taxon>Pseudomonadati</taxon>
        <taxon>Bacteroidota</taxon>
        <taxon>Flavobacteriia</taxon>
        <taxon>Flavobacteriales</taxon>
        <taxon>Flavobacteriaceae</taxon>
        <taxon>Maribacter</taxon>
    </lineage>
</organism>
<evidence type="ECO:0000313" key="10">
    <source>
        <dbReference type="Proteomes" id="UP001597012"/>
    </source>
</evidence>
<comment type="caution">
    <text evidence="9">The sequence shown here is derived from an EMBL/GenBank/DDBJ whole genome shotgun (WGS) entry which is preliminary data.</text>
</comment>
<gene>
    <name evidence="6 9" type="primary">menD</name>
    <name evidence="9" type="ORF">ACFQZJ_08065</name>
</gene>
<reference evidence="10" key="1">
    <citation type="journal article" date="2019" name="Int. J. Syst. Evol. Microbiol.">
        <title>The Global Catalogue of Microorganisms (GCM) 10K type strain sequencing project: providing services to taxonomists for standard genome sequencing and annotation.</title>
        <authorList>
            <consortium name="The Broad Institute Genomics Platform"/>
            <consortium name="The Broad Institute Genome Sequencing Center for Infectious Disease"/>
            <person name="Wu L."/>
            <person name="Ma J."/>
        </authorList>
    </citation>
    <scope>NUCLEOTIDE SEQUENCE [LARGE SCALE GENOMIC DNA]</scope>
    <source>
        <strain evidence="10">CCUG 61948</strain>
    </source>
</reference>
<dbReference type="EMBL" id="JBHTHY010000005">
    <property type="protein sequence ID" value="MFD0797412.1"/>
    <property type="molecule type" value="Genomic_DNA"/>
</dbReference>
<feature type="domain" description="Thiamine pyrophosphate enzyme N-terminal TPP-binding" evidence="8">
    <location>
        <begin position="8"/>
        <end position="116"/>
    </location>
</feature>
<dbReference type="GO" id="GO:0070204">
    <property type="term" value="F:2-succinyl-5-enolpyruvyl-6-hydroxy-3-cyclohexene-1-carboxylic-acid synthase activity"/>
    <property type="evidence" value="ECO:0007669"/>
    <property type="project" value="UniProtKB-EC"/>
</dbReference>
<dbReference type="CDD" id="cd02009">
    <property type="entry name" value="TPP_SHCHC_synthase"/>
    <property type="match status" value="1"/>
</dbReference>
<comment type="subunit">
    <text evidence="6">Homodimer.</text>
</comment>
<comment type="catalytic activity">
    <reaction evidence="6">
        <text>isochorismate + 2-oxoglutarate + H(+) = 5-enolpyruvoyl-6-hydroxy-2-succinyl-cyclohex-3-ene-1-carboxylate + CO2</text>
        <dbReference type="Rhea" id="RHEA:25593"/>
        <dbReference type="ChEBI" id="CHEBI:15378"/>
        <dbReference type="ChEBI" id="CHEBI:16526"/>
        <dbReference type="ChEBI" id="CHEBI:16810"/>
        <dbReference type="ChEBI" id="CHEBI:29780"/>
        <dbReference type="ChEBI" id="CHEBI:58818"/>
        <dbReference type="EC" id="2.2.1.9"/>
    </reaction>
</comment>
<dbReference type="InterPro" id="IPR029061">
    <property type="entry name" value="THDP-binding"/>
</dbReference>
<comment type="similarity">
    <text evidence="6">Belongs to the TPP enzyme family. MenD subfamily.</text>
</comment>
<dbReference type="InterPro" id="IPR011766">
    <property type="entry name" value="TPP_enzyme_TPP-bd"/>
</dbReference>
<comment type="pathway">
    <text evidence="6">Quinol/quinone metabolism; 1,4-dihydroxy-2-naphthoate biosynthesis; 1,4-dihydroxy-2-naphthoate from chorismate: step 2/7.</text>
</comment>
<comment type="function">
    <text evidence="6">Catalyzes the thiamine diphosphate-dependent decarboxylation of 2-oxoglutarate and the subsequent addition of the resulting succinic semialdehyde-thiamine pyrophosphate anion to isochorismate to yield 2-succinyl-5-enolpyruvyl-6-hydroxy-3-cyclohexene-1-carboxylate (SEPHCHC).</text>
</comment>
<dbReference type="SUPFAM" id="SSF52518">
    <property type="entry name" value="Thiamin diphosphate-binding fold (THDP-binding)"/>
    <property type="match status" value="2"/>
</dbReference>
<dbReference type="EC" id="2.2.1.9" evidence="6"/>
<dbReference type="PIRSF" id="PIRSF004983">
    <property type="entry name" value="MenD"/>
    <property type="match status" value="1"/>
</dbReference>
<comment type="pathway">
    <text evidence="6">Quinol/quinone metabolism; menaquinone biosynthesis.</text>
</comment>
<name>A0ABW3B2Y7_9FLAO</name>
<dbReference type="PANTHER" id="PTHR42916">
    <property type="entry name" value="2-SUCCINYL-5-ENOLPYRUVYL-6-HYDROXY-3-CYCLOHEXENE-1-CARBOXYLATE SYNTHASE"/>
    <property type="match status" value="1"/>
</dbReference>
<accession>A0ABW3B2Y7</accession>
<evidence type="ECO:0000313" key="9">
    <source>
        <dbReference type="EMBL" id="MFD0797412.1"/>
    </source>
</evidence>
<dbReference type="Gene3D" id="3.40.50.1220">
    <property type="entry name" value="TPP-binding domain"/>
    <property type="match status" value="1"/>
</dbReference>
<dbReference type="RefSeq" id="WP_379933706.1">
    <property type="nucleotide sequence ID" value="NZ_JBHTHY010000005.1"/>
</dbReference>
<dbReference type="HAMAP" id="MF_01659">
    <property type="entry name" value="MenD"/>
    <property type="match status" value="1"/>
</dbReference>
<evidence type="ECO:0000256" key="4">
    <source>
        <dbReference type="ARBA" id="ARBA00023052"/>
    </source>
</evidence>
<evidence type="ECO:0000256" key="1">
    <source>
        <dbReference type="ARBA" id="ARBA00022679"/>
    </source>
</evidence>
<evidence type="ECO:0000256" key="6">
    <source>
        <dbReference type="HAMAP-Rule" id="MF_01659"/>
    </source>
</evidence>
<keyword evidence="1 6" id="KW-0808">Transferase</keyword>
<comment type="cofactor">
    <cofactor evidence="6">
        <name>Mg(2+)</name>
        <dbReference type="ChEBI" id="CHEBI:18420"/>
    </cofactor>
    <cofactor evidence="6">
        <name>Mn(2+)</name>
        <dbReference type="ChEBI" id="CHEBI:29035"/>
    </cofactor>
</comment>
<evidence type="ECO:0000256" key="2">
    <source>
        <dbReference type="ARBA" id="ARBA00022723"/>
    </source>
</evidence>
<keyword evidence="6" id="KW-0474">Menaquinone biosynthesis</keyword>
<keyword evidence="3 6" id="KW-0460">Magnesium</keyword>
<dbReference type="Pfam" id="PF02776">
    <property type="entry name" value="TPP_enzyme_N"/>
    <property type="match status" value="1"/>
</dbReference>
<dbReference type="Pfam" id="PF02775">
    <property type="entry name" value="TPP_enzyme_C"/>
    <property type="match status" value="1"/>
</dbReference>
<evidence type="ECO:0000256" key="3">
    <source>
        <dbReference type="ARBA" id="ARBA00022842"/>
    </source>
</evidence>
<dbReference type="PANTHER" id="PTHR42916:SF1">
    <property type="entry name" value="PROTEIN PHYLLO, CHLOROPLASTIC"/>
    <property type="match status" value="1"/>
</dbReference>
<evidence type="ECO:0000259" key="8">
    <source>
        <dbReference type="Pfam" id="PF02776"/>
    </source>
</evidence>
<protein>
    <recommendedName>
        <fullName evidence="6">2-succinyl-5-enolpyruvyl-6-hydroxy-3-cyclohexene-1-carboxylate synthase</fullName>
        <shortName evidence="6">SEPHCHC synthase</shortName>
        <ecNumber evidence="6">2.2.1.9</ecNumber>
    </recommendedName>
    <alternativeName>
        <fullName evidence="6">Menaquinone biosynthesis protein MenD</fullName>
    </alternativeName>
</protein>
<evidence type="ECO:0000259" key="7">
    <source>
        <dbReference type="Pfam" id="PF02775"/>
    </source>
</evidence>
<keyword evidence="5 6" id="KW-0464">Manganese</keyword>
<keyword evidence="10" id="KW-1185">Reference proteome</keyword>
<evidence type="ECO:0000256" key="5">
    <source>
        <dbReference type="ARBA" id="ARBA00023211"/>
    </source>
</evidence>
<keyword evidence="2 6" id="KW-0479">Metal-binding</keyword>
<dbReference type="NCBIfam" id="TIGR00173">
    <property type="entry name" value="menD"/>
    <property type="match status" value="1"/>
</dbReference>
<keyword evidence="4 6" id="KW-0786">Thiamine pyrophosphate</keyword>
<comment type="cofactor">
    <cofactor evidence="6">
        <name>thiamine diphosphate</name>
        <dbReference type="ChEBI" id="CHEBI:58937"/>
    </cofactor>
    <text evidence="6">Binds 1 thiamine pyrophosphate per subunit.</text>
</comment>
<dbReference type="Proteomes" id="UP001597012">
    <property type="component" value="Unassembled WGS sequence"/>
</dbReference>